<evidence type="ECO:0000313" key="2">
    <source>
        <dbReference type="EMBL" id="KAJ8755005.1"/>
    </source>
</evidence>
<name>A0AAV8SRX7_9ROSI</name>
<dbReference type="PROSITE" id="PS50846">
    <property type="entry name" value="HMA_2"/>
    <property type="match status" value="1"/>
</dbReference>
<keyword evidence="3" id="KW-1185">Reference proteome</keyword>
<dbReference type="InterPro" id="IPR042885">
    <property type="entry name" value="HIPP47/16"/>
</dbReference>
<dbReference type="Gene3D" id="3.30.70.100">
    <property type="match status" value="1"/>
</dbReference>
<dbReference type="EMBL" id="JAIWQS010000009">
    <property type="protein sequence ID" value="KAJ8755005.1"/>
    <property type="molecule type" value="Genomic_DNA"/>
</dbReference>
<sequence>MKQKIVIEVHLCCEKCGSKAMQIAAVAEGVNSVALEGKDKLVVIGEGVDAATLTCSLRKKFNHASLLSVDEVKPKSVEKVVVKGPQTPPPAGCPPCCYPCHCDMCKVIIYEPNPTTCTLM</sequence>
<evidence type="ECO:0000259" key="1">
    <source>
        <dbReference type="PROSITE" id="PS50846"/>
    </source>
</evidence>
<protein>
    <recommendedName>
        <fullName evidence="1">HMA domain-containing protein</fullName>
    </recommendedName>
</protein>
<feature type="domain" description="HMA" evidence="1">
    <location>
        <begin position="2"/>
        <end position="69"/>
    </location>
</feature>
<proteinExistence type="predicted"/>
<dbReference type="GO" id="GO:0046872">
    <property type="term" value="F:metal ion binding"/>
    <property type="evidence" value="ECO:0007669"/>
    <property type="project" value="InterPro"/>
</dbReference>
<dbReference type="Proteomes" id="UP001159364">
    <property type="component" value="Linkage Group LG09"/>
</dbReference>
<accession>A0AAV8SRX7</accession>
<dbReference type="AlphaFoldDB" id="A0AAV8SRX7"/>
<organism evidence="2 3">
    <name type="scientific">Erythroxylum novogranatense</name>
    <dbReference type="NCBI Taxonomy" id="1862640"/>
    <lineage>
        <taxon>Eukaryota</taxon>
        <taxon>Viridiplantae</taxon>
        <taxon>Streptophyta</taxon>
        <taxon>Embryophyta</taxon>
        <taxon>Tracheophyta</taxon>
        <taxon>Spermatophyta</taxon>
        <taxon>Magnoliopsida</taxon>
        <taxon>eudicotyledons</taxon>
        <taxon>Gunneridae</taxon>
        <taxon>Pentapetalae</taxon>
        <taxon>rosids</taxon>
        <taxon>fabids</taxon>
        <taxon>Malpighiales</taxon>
        <taxon>Erythroxylaceae</taxon>
        <taxon>Erythroxylum</taxon>
    </lineage>
</organism>
<gene>
    <name evidence="2" type="ORF">K2173_015517</name>
</gene>
<reference evidence="2 3" key="1">
    <citation type="submission" date="2021-09" db="EMBL/GenBank/DDBJ databases">
        <title>Genomic insights and catalytic innovation underlie evolution of tropane alkaloids biosynthesis.</title>
        <authorList>
            <person name="Wang Y.-J."/>
            <person name="Tian T."/>
            <person name="Huang J.-P."/>
            <person name="Huang S.-X."/>
        </authorList>
    </citation>
    <scope>NUCLEOTIDE SEQUENCE [LARGE SCALE GENOMIC DNA]</scope>
    <source>
        <strain evidence="2">KIB-2018</strain>
        <tissue evidence="2">Leaf</tissue>
    </source>
</reference>
<dbReference type="PANTHER" id="PTHR46932">
    <property type="entry name" value="HEAVY METAL-ASSOCIATED ISOPRENYLATED PLANT PROTEIN 47"/>
    <property type="match status" value="1"/>
</dbReference>
<dbReference type="InterPro" id="IPR006121">
    <property type="entry name" value="HMA_dom"/>
</dbReference>
<evidence type="ECO:0000313" key="3">
    <source>
        <dbReference type="Proteomes" id="UP001159364"/>
    </source>
</evidence>
<comment type="caution">
    <text evidence="2">The sequence shown here is derived from an EMBL/GenBank/DDBJ whole genome shotgun (WGS) entry which is preliminary data.</text>
</comment>
<dbReference type="PANTHER" id="PTHR46932:SF12">
    <property type="entry name" value="HEAVY METAL-ASSOCIATED ISOPRENYLATED PLANT PROTEIN 47"/>
    <property type="match status" value="1"/>
</dbReference>